<dbReference type="InterPro" id="IPR049052">
    <property type="entry name" value="nSTAND1"/>
</dbReference>
<evidence type="ECO:0000313" key="2">
    <source>
        <dbReference type="EMBL" id="KOG87401.1"/>
    </source>
</evidence>
<feature type="domain" description="Novel STAND NTPase 1" evidence="1">
    <location>
        <begin position="6"/>
        <end position="324"/>
    </location>
</feature>
<dbReference type="Pfam" id="PF20703">
    <property type="entry name" value="nSTAND1"/>
    <property type="match status" value="1"/>
</dbReference>
<name>A0ABR5J2M6_9ACTN</name>
<accession>A0ABR5J2M6</accession>
<comment type="caution">
    <text evidence="2">The sequence shown here is derived from an EMBL/GenBank/DDBJ whole genome shotgun (WGS) entry which is preliminary data.</text>
</comment>
<feature type="non-terminal residue" evidence="2">
    <location>
        <position position="1"/>
    </location>
</feature>
<proteinExistence type="predicted"/>
<evidence type="ECO:0000313" key="3">
    <source>
        <dbReference type="Proteomes" id="UP000037020"/>
    </source>
</evidence>
<reference evidence="2 3" key="1">
    <citation type="submission" date="2015-07" db="EMBL/GenBank/DDBJ databases">
        <authorList>
            <person name="Ju K.-S."/>
            <person name="Doroghazi J.R."/>
            <person name="Metcalf W.W."/>
        </authorList>
    </citation>
    <scope>NUCLEOTIDE SEQUENCE [LARGE SCALE GENOMIC DNA]</scope>
    <source>
        <strain evidence="2 3">NRRL B-3589</strain>
    </source>
</reference>
<sequence length="342" mass="36745">PGARTAVVLTPGPSPWEECAIHLATAARTTPGPLWNELTDGRFGLHRAVRQITAAGGGGAEVVLVIDQFEEVFTRCVSRAQRAAFIAGLLTALRAPDSRCRVVLGVRADFYGRCARHPELGAALPAAEVFVAPMTPDELRSAVTGPARRAGLSVEGALLATVLTHARGEAGALPLLSQALLETWRRRRGNALTLAAFQAAGGIEGALAQAAERLYASLTGGQRESARHVFLRLAALGGRSGGGVERAELYCPDDGPQDTATVLERAARARLLVLDRDRVALAHEALIHCWPRLRAWLDEQRADLRPRRRLAEAAREWEELGRDDSALYRGARLAAAHRLARS</sequence>
<protein>
    <recommendedName>
        <fullName evidence="1">Novel STAND NTPase 1 domain-containing protein</fullName>
    </recommendedName>
</protein>
<dbReference type="EMBL" id="LGUT01002258">
    <property type="protein sequence ID" value="KOG87401.1"/>
    <property type="molecule type" value="Genomic_DNA"/>
</dbReference>
<evidence type="ECO:0000259" key="1">
    <source>
        <dbReference type="Pfam" id="PF20703"/>
    </source>
</evidence>
<gene>
    <name evidence="2" type="ORF">ADK38_25645</name>
</gene>
<organism evidence="2 3">
    <name type="scientific">Streptomyces varsoviensis</name>
    <dbReference type="NCBI Taxonomy" id="67373"/>
    <lineage>
        <taxon>Bacteria</taxon>
        <taxon>Bacillati</taxon>
        <taxon>Actinomycetota</taxon>
        <taxon>Actinomycetes</taxon>
        <taxon>Kitasatosporales</taxon>
        <taxon>Streptomycetaceae</taxon>
        <taxon>Streptomyces</taxon>
    </lineage>
</organism>
<keyword evidence="3" id="KW-1185">Reference proteome</keyword>
<dbReference type="Proteomes" id="UP000037020">
    <property type="component" value="Unassembled WGS sequence"/>
</dbReference>
<feature type="non-terminal residue" evidence="2">
    <location>
        <position position="342"/>
    </location>
</feature>